<gene>
    <name evidence="1" type="ORF">Pa4123_01910</name>
</gene>
<dbReference type="RefSeq" id="WP_281891764.1">
    <property type="nucleotide sequence ID" value="NZ_BSDI01000001.1"/>
</dbReference>
<protein>
    <submittedName>
        <fullName evidence="1">Uncharacterized protein</fullName>
    </submittedName>
</protein>
<comment type="caution">
    <text evidence="1">The sequence shown here is derived from an EMBL/GenBank/DDBJ whole genome shotgun (WGS) entry which is preliminary data.</text>
</comment>
<sequence length="79" mass="8897">MDRAARQELLDALLAERFGPPPLPDLPRPVLVDRPALLRRVAEDPAVTEARRRRLCESIDGRYLVPVKHPPPRRTADAA</sequence>
<dbReference type="Proteomes" id="UP001144280">
    <property type="component" value="Unassembled WGS sequence"/>
</dbReference>
<keyword evidence="2" id="KW-1185">Reference proteome</keyword>
<name>A0ABQ5QMD9_9ACTN</name>
<proteinExistence type="predicted"/>
<organism evidence="1 2">
    <name type="scientific">Phytohabitans aurantiacus</name>
    <dbReference type="NCBI Taxonomy" id="3016789"/>
    <lineage>
        <taxon>Bacteria</taxon>
        <taxon>Bacillati</taxon>
        <taxon>Actinomycetota</taxon>
        <taxon>Actinomycetes</taxon>
        <taxon>Micromonosporales</taxon>
        <taxon>Micromonosporaceae</taxon>
    </lineage>
</organism>
<accession>A0ABQ5QMD9</accession>
<dbReference type="EMBL" id="BSDI01000001">
    <property type="protein sequence ID" value="GLH94919.1"/>
    <property type="molecule type" value="Genomic_DNA"/>
</dbReference>
<evidence type="ECO:0000313" key="2">
    <source>
        <dbReference type="Proteomes" id="UP001144280"/>
    </source>
</evidence>
<reference evidence="1" key="1">
    <citation type="submission" date="2022-12" db="EMBL/GenBank/DDBJ databases">
        <title>New Phytohabitans aurantiacus sp. RD004123 nov., an actinomycete isolated from soil.</title>
        <authorList>
            <person name="Triningsih D.W."/>
            <person name="Harunari E."/>
            <person name="Igarashi Y."/>
        </authorList>
    </citation>
    <scope>NUCLEOTIDE SEQUENCE</scope>
    <source>
        <strain evidence="1">RD004123</strain>
    </source>
</reference>
<evidence type="ECO:0000313" key="1">
    <source>
        <dbReference type="EMBL" id="GLH94919.1"/>
    </source>
</evidence>